<evidence type="ECO:0000313" key="1">
    <source>
        <dbReference type="EMBL" id="KAK3393863.1"/>
    </source>
</evidence>
<reference evidence="1" key="2">
    <citation type="submission" date="2023-06" db="EMBL/GenBank/DDBJ databases">
        <authorList>
            <consortium name="Lawrence Berkeley National Laboratory"/>
            <person name="Haridas S."/>
            <person name="Hensen N."/>
            <person name="Bonometti L."/>
            <person name="Westerberg I."/>
            <person name="Brannstrom I.O."/>
            <person name="Guillou S."/>
            <person name="Cros-Aarteil S."/>
            <person name="Calhoun S."/>
            <person name="Kuo A."/>
            <person name="Mondo S."/>
            <person name="Pangilinan J."/>
            <person name="Riley R."/>
            <person name="LaButti K."/>
            <person name="Andreopoulos B."/>
            <person name="Lipzen A."/>
            <person name="Chen C."/>
            <person name="Yanf M."/>
            <person name="Daum C."/>
            <person name="Ng V."/>
            <person name="Clum A."/>
            <person name="Steindorff A."/>
            <person name="Ohm R."/>
            <person name="Martin F."/>
            <person name="Silar P."/>
            <person name="Natvig D."/>
            <person name="Lalanne C."/>
            <person name="Gautier V."/>
            <person name="Ament-velasquez S.L."/>
            <person name="Kruys A."/>
            <person name="Hutchinson M.I."/>
            <person name="Powell A.J."/>
            <person name="Barry K."/>
            <person name="Miller A.N."/>
            <person name="Grigoriev I.V."/>
            <person name="Debuchy R."/>
            <person name="Gladieux P."/>
            <person name="Thoren M.H."/>
            <person name="Johannesson H."/>
        </authorList>
    </citation>
    <scope>NUCLEOTIDE SEQUENCE</scope>
    <source>
        <strain evidence="1">CBS 232.78</strain>
    </source>
</reference>
<dbReference type="AlphaFoldDB" id="A0AAE0U7H7"/>
<organism evidence="1 2">
    <name type="scientific">Podospora didyma</name>
    <dbReference type="NCBI Taxonomy" id="330526"/>
    <lineage>
        <taxon>Eukaryota</taxon>
        <taxon>Fungi</taxon>
        <taxon>Dikarya</taxon>
        <taxon>Ascomycota</taxon>
        <taxon>Pezizomycotina</taxon>
        <taxon>Sordariomycetes</taxon>
        <taxon>Sordariomycetidae</taxon>
        <taxon>Sordariales</taxon>
        <taxon>Podosporaceae</taxon>
        <taxon>Podospora</taxon>
    </lineage>
</organism>
<sequence>MGKSRERVSTSRGSGLAMHSVVALCGRFLLRSSVVVGLLAPGRGQDFPCEGDVRGDVGCVFPFAKFQFGC</sequence>
<comment type="caution">
    <text evidence="1">The sequence shown here is derived from an EMBL/GenBank/DDBJ whole genome shotgun (WGS) entry which is preliminary data.</text>
</comment>
<evidence type="ECO:0000313" key="2">
    <source>
        <dbReference type="Proteomes" id="UP001285441"/>
    </source>
</evidence>
<dbReference type="Proteomes" id="UP001285441">
    <property type="component" value="Unassembled WGS sequence"/>
</dbReference>
<proteinExistence type="predicted"/>
<accession>A0AAE0U7H7</accession>
<gene>
    <name evidence="1" type="ORF">B0H63DRAFT_30065</name>
</gene>
<protein>
    <submittedName>
        <fullName evidence="1">Uncharacterized protein</fullName>
    </submittedName>
</protein>
<dbReference type="EMBL" id="JAULSW010000001">
    <property type="protein sequence ID" value="KAK3393863.1"/>
    <property type="molecule type" value="Genomic_DNA"/>
</dbReference>
<keyword evidence="2" id="KW-1185">Reference proteome</keyword>
<reference evidence="1" key="1">
    <citation type="journal article" date="2023" name="Mol. Phylogenet. Evol.">
        <title>Genome-scale phylogeny and comparative genomics of the fungal order Sordariales.</title>
        <authorList>
            <person name="Hensen N."/>
            <person name="Bonometti L."/>
            <person name="Westerberg I."/>
            <person name="Brannstrom I.O."/>
            <person name="Guillou S."/>
            <person name="Cros-Aarteil S."/>
            <person name="Calhoun S."/>
            <person name="Haridas S."/>
            <person name="Kuo A."/>
            <person name="Mondo S."/>
            <person name="Pangilinan J."/>
            <person name="Riley R."/>
            <person name="LaButti K."/>
            <person name="Andreopoulos B."/>
            <person name="Lipzen A."/>
            <person name="Chen C."/>
            <person name="Yan M."/>
            <person name="Daum C."/>
            <person name="Ng V."/>
            <person name="Clum A."/>
            <person name="Steindorff A."/>
            <person name="Ohm R.A."/>
            <person name="Martin F."/>
            <person name="Silar P."/>
            <person name="Natvig D.O."/>
            <person name="Lalanne C."/>
            <person name="Gautier V."/>
            <person name="Ament-Velasquez S.L."/>
            <person name="Kruys A."/>
            <person name="Hutchinson M.I."/>
            <person name="Powell A.J."/>
            <person name="Barry K."/>
            <person name="Miller A.N."/>
            <person name="Grigoriev I.V."/>
            <person name="Debuchy R."/>
            <person name="Gladieux P."/>
            <person name="Hiltunen Thoren M."/>
            <person name="Johannesson H."/>
        </authorList>
    </citation>
    <scope>NUCLEOTIDE SEQUENCE</scope>
    <source>
        <strain evidence="1">CBS 232.78</strain>
    </source>
</reference>
<name>A0AAE0U7H7_9PEZI</name>